<name>A0A382T1S4_9ZZZZ</name>
<dbReference type="InterPro" id="IPR012340">
    <property type="entry name" value="NA-bd_OB-fold"/>
</dbReference>
<dbReference type="Gene3D" id="2.40.50.140">
    <property type="entry name" value="Nucleic acid-binding proteins"/>
    <property type="match status" value="1"/>
</dbReference>
<dbReference type="GO" id="GO:0031125">
    <property type="term" value="P:rRNA 3'-end processing"/>
    <property type="evidence" value="ECO:0007669"/>
    <property type="project" value="TreeGrafter"/>
</dbReference>
<gene>
    <name evidence="3" type="ORF">METZ01_LOCUS368271</name>
</gene>
<reference evidence="3" key="1">
    <citation type="submission" date="2018-05" db="EMBL/GenBank/DDBJ databases">
        <authorList>
            <person name="Lanie J.A."/>
            <person name="Ng W.-L."/>
            <person name="Kazmierczak K.M."/>
            <person name="Andrzejewski T.M."/>
            <person name="Davidsen T.M."/>
            <person name="Wayne K.J."/>
            <person name="Tettelin H."/>
            <person name="Glass J.I."/>
            <person name="Rusch D."/>
            <person name="Podicherti R."/>
            <person name="Tsui H.-C.T."/>
            <person name="Winkler M.E."/>
        </authorList>
    </citation>
    <scope>NUCLEOTIDE SEQUENCE</scope>
</reference>
<evidence type="ECO:0000259" key="2">
    <source>
        <dbReference type="Pfam" id="PF01336"/>
    </source>
</evidence>
<evidence type="ECO:0000313" key="3">
    <source>
        <dbReference type="EMBL" id="SVD15417.1"/>
    </source>
</evidence>
<protein>
    <recommendedName>
        <fullName evidence="2">OB domain-containing protein</fullName>
    </recommendedName>
</protein>
<dbReference type="CDD" id="cd04492">
    <property type="entry name" value="YhaM_OBF_like"/>
    <property type="match status" value="1"/>
</dbReference>
<dbReference type="GO" id="GO:0016787">
    <property type="term" value="F:hydrolase activity"/>
    <property type="evidence" value="ECO:0007669"/>
    <property type="project" value="UniProtKB-KW"/>
</dbReference>
<dbReference type="AlphaFoldDB" id="A0A382T1S4"/>
<dbReference type="EMBL" id="UINC01132850">
    <property type="protein sequence ID" value="SVD15417.1"/>
    <property type="molecule type" value="Genomic_DNA"/>
</dbReference>
<organism evidence="3">
    <name type="scientific">marine metagenome</name>
    <dbReference type="NCBI Taxonomy" id="408172"/>
    <lineage>
        <taxon>unclassified sequences</taxon>
        <taxon>metagenomes</taxon>
        <taxon>ecological metagenomes</taxon>
    </lineage>
</organism>
<sequence>MKEITPIKKIKEGMSIQGFYLCVDKHVRHTRTGDLFIDLVLRDKTGQIHGKIWNKVKFFNEKFNSGEAVVAKADVSSYQGRLQLDIKKIGRASVQTHGRYGYDPTLIVPSSEKDPKRMW</sequence>
<dbReference type="PANTHER" id="PTHR37294:SF1">
    <property type="entry name" value="3'-5' EXORIBONUCLEASE YHAM"/>
    <property type="match status" value="1"/>
</dbReference>
<evidence type="ECO:0000256" key="1">
    <source>
        <dbReference type="ARBA" id="ARBA00022801"/>
    </source>
</evidence>
<dbReference type="InterPro" id="IPR004365">
    <property type="entry name" value="NA-bd_OB_tRNA"/>
</dbReference>
<keyword evidence="1" id="KW-0378">Hydrolase</keyword>
<dbReference type="Pfam" id="PF01336">
    <property type="entry name" value="tRNA_anti-codon"/>
    <property type="match status" value="1"/>
</dbReference>
<dbReference type="GO" id="GO:0003676">
    <property type="term" value="F:nucleic acid binding"/>
    <property type="evidence" value="ECO:0007669"/>
    <property type="project" value="InterPro"/>
</dbReference>
<dbReference type="InterPro" id="IPR050798">
    <property type="entry name" value="YhaM_exoribonuc/phosphodiest"/>
</dbReference>
<feature type="domain" description="OB" evidence="2">
    <location>
        <begin position="27"/>
        <end position="89"/>
    </location>
</feature>
<proteinExistence type="predicted"/>
<feature type="non-terminal residue" evidence="3">
    <location>
        <position position="119"/>
    </location>
</feature>
<dbReference type="SUPFAM" id="SSF50249">
    <property type="entry name" value="Nucleic acid-binding proteins"/>
    <property type="match status" value="1"/>
</dbReference>
<dbReference type="PANTHER" id="PTHR37294">
    <property type="entry name" value="3'-5' EXORIBONUCLEASE YHAM"/>
    <property type="match status" value="1"/>
</dbReference>
<accession>A0A382T1S4</accession>